<feature type="domain" description="Aldehyde oxidase/xanthine dehydrogenase second molybdopterin binding" evidence="2">
    <location>
        <begin position="772"/>
        <end position="887"/>
    </location>
</feature>
<dbReference type="Proteomes" id="UP000279799">
    <property type="component" value="Chromosome"/>
</dbReference>
<proteinExistence type="predicted"/>
<keyword evidence="3" id="KW-0560">Oxidoreductase</keyword>
<dbReference type="Gene3D" id="3.30.365.10">
    <property type="entry name" value="Aldehyde oxidase/xanthine dehydrogenase, molybdopterin binding domain"/>
    <property type="match status" value="4"/>
</dbReference>
<name>A0A448TTJ3_9PAST</name>
<dbReference type="Pfam" id="PF02738">
    <property type="entry name" value="MoCoBD_1"/>
    <property type="match status" value="1"/>
</dbReference>
<evidence type="ECO:0000259" key="1">
    <source>
        <dbReference type="Pfam" id="PF02738"/>
    </source>
</evidence>
<dbReference type="SUPFAM" id="SSF54665">
    <property type="entry name" value="CO dehydrogenase molybdoprotein N-domain-like"/>
    <property type="match status" value="1"/>
</dbReference>
<sequence length="949" mass="105473">MPYDLSRRHFIKQGVLAGITLYTIPVLARFKLNLNGSNSLISPELAESWQNDGHVNHRVDAVAKVTGEKIYGRDLRAIDIDGWPNEQYWAYYIRVDRADRIFEGINLDFLPDNIKPIKVITAETLKADNVHLPSFYGVDMLVSKGRVPDYIGQTVALLIFDTFPKFDRAKNMIQFNKNVIKLGETAPLWADSQNPWGTWRITRVEGNPQGVLPDKYSALKDGVNFPPYVNHKPVWPAPNATGTPIEQQMAIAAEIAEDFKNPDYFVLDRHYQTQFIDPMFMEPECFNGWYDAKTQTMHAIPTSQSPANIHKNASEMLATGPLAGKIKNLVIHSPYIGGGFGGKDHSILPYYGLLAAMYCDKPVRMANDRFQQFQSGMKRHPFDMHNQLAVDKKTGLFKGLISTMELDGGGRANFSSAVASVGASAIQSIYYLPKNDLMANAYVSDNVTSGSMRGFGTLQSMSAMEMMVNEVAQILNMDPIEIRKKNAIKVGQANTQGAIPSSTEHYQEILDQVQHHEIWTDRFKRKKEFEAKNPNKKFATGFAICTKDYGTGNDSPATYIELDEKGNIVMGVAAVEIGTGSQTSQGAVIAPFFGRAADTVNLAGVNVWDPLKLVETQSSFTMSEAYQTKMAQDPRWTPTIEMASSASNSAYFQSKATENAAQIIFNYGLWPAAKAIWAKLYYSDGTKYADIDFGSPENATWVDGKLTAKGFIPLDLPTLAEYAHQHGFVTSAMVHSFNRWAWVEADFTIDGETKRYQIDALAIKYGKGASADKKALMNDDGWQLLDRQNVRYPSTDLNNAMVVYYAPCATVVDLAVEPGSGTVEIIRTHTWLDAGKVIVKELVEGQIEGGLVMGIGYALHEYLPGGTEGPGNGTWNLNRYHVPLANQVGVWNMEHTILPPTGDHDQRKGIAEVVMIPIVPAIMEALYQITNKRFYHLPVTPQDIKETFL</sequence>
<dbReference type="AlphaFoldDB" id="A0A448TTJ3"/>
<keyword evidence="4" id="KW-1185">Reference proteome</keyword>
<gene>
    <name evidence="3" type="primary">ndhL_2</name>
    <name evidence="3" type="ORF">NCTC12871_00567</name>
</gene>
<dbReference type="GO" id="GO:0005506">
    <property type="term" value="F:iron ion binding"/>
    <property type="evidence" value="ECO:0007669"/>
    <property type="project" value="InterPro"/>
</dbReference>
<evidence type="ECO:0000313" key="4">
    <source>
        <dbReference type="Proteomes" id="UP000279799"/>
    </source>
</evidence>
<dbReference type="OrthoDB" id="6177861at2"/>
<evidence type="ECO:0000259" key="2">
    <source>
        <dbReference type="Pfam" id="PF20256"/>
    </source>
</evidence>
<feature type="domain" description="Aldehyde oxidase/xanthine dehydrogenase first molybdopterin binding" evidence="1">
    <location>
        <begin position="254"/>
        <end position="487"/>
    </location>
</feature>
<dbReference type="InterPro" id="IPR046867">
    <property type="entry name" value="AldOxase/xan_DH_MoCoBD2"/>
</dbReference>
<dbReference type="InterPro" id="IPR008274">
    <property type="entry name" value="AldOxase/xan_DH_MoCoBD1"/>
</dbReference>
<dbReference type="SUPFAM" id="SSF56003">
    <property type="entry name" value="Molybdenum cofactor-binding domain"/>
    <property type="match status" value="1"/>
</dbReference>
<organism evidence="3 4">
    <name type="scientific">Actinobacillus delphinicola</name>
    <dbReference type="NCBI Taxonomy" id="51161"/>
    <lineage>
        <taxon>Bacteria</taxon>
        <taxon>Pseudomonadati</taxon>
        <taxon>Pseudomonadota</taxon>
        <taxon>Gammaproteobacteria</taxon>
        <taxon>Pasteurellales</taxon>
        <taxon>Pasteurellaceae</taxon>
        <taxon>Actinobacillus</taxon>
    </lineage>
</organism>
<reference evidence="3 4" key="1">
    <citation type="submission" date="2018-12" db="EMBL/GenBank/DDBJ databases">
        <authorList>
            <consortium name="Pathogen Informatics"/>
        </authorList>
    </citation>
    <scope>NUCLEOTIDE SEQUENCE [LARGE SCALE GENOMIC DNA]</scope>
    <source>
        <strain evidence="3 4">NCTC12871</strain>
    </source>
</reference>
<dbReference type="Pfam" id="PF20256">
    <property type="entry name" value="MoCoBD_2"/>
    <property type="match status" value="1"/>
</dbReference>
<evidence type="ECO:0000313" key="3">
    <source>
        <dbReference type="EMBL" id="VEJ09131.1"/>
    </source>
</evidence>
<accession>A0A448TTJ3</accession>
<dbReference type="GO" id="GO:0050138">
    <property type="term" value="F:nicotinate dehydrogenase activity"/>
    <property type="evidence" value="ECO:0007669"/>
    <property type="project" value="UniProtKB-EC"/>
</dbReference>
<dbReference type="EC" id="1.17.1.5" evidence="3"/>
<dbReference type="KEGG" id="adp:NCTC12871_00567"/>
<protein>
    <submittedName>
        <fullName evidence="3">Nicotinate dehydrogenase large molybdopterin subunit</fullName>
        <ecNumber evidence="3">1.17.1.5</ecNumber>
    </submittedName>
</protein>
<dbReference type="PANTHER" id="PTHR11908:SF123">
    <property type="entry name" value="ALDEHYDE OXIDOREDUCTASE MOLYBDENUM-BINDING SUBUNIT PAOC"/>
    <property type="match status" value="1"/>
</dbReference>
<dbReference type="InterPro" id="IPR016208">
    <property type="entry name" value="Ald_Oxase/xanthine_DH-like"/>
</dbReference>
<dbReference type="EMBL" id="LR134510">
    <property type="protein sequence ID" value="VEJ09131.1"/>
    <property type="molecule type" value="Genomic_DNA"/>
</dbReference>
<dbReference type="RefSeq" id="WP_126598801.1">
    <property type="nucleotide sequence ID" value="NZ_LR134510.1"/>
</dbReference>
<dbReference type="InterPro" id="IPR037165">
    <property type="entry name" value="AldOxase/xan_DH_Mopterin-bd_sf"/>
</dbReference>
<dbReference type="InterPro" id="IPR036856">
    <property type="entry name" value="Ald_Oxase/Xan_DH_a/b_sf"/>
</dbReference>
<dbReference type="PANTHER" id="PTHR11908">
    <property type="entry name" value="XANTHINE DEHYDROGENASE"/>
    <property type="match status" value="1"/>
</dbReference>